<accession>A0A517SDH5</accession>
<keyword evidence="2" id="KW-1185">Reference proteome</keyword>
<dbReference type="EMBL" id="CP036271">
    <property type="protein sequence ID" value="QDT54179.1"/>
    <property type="molecule type" value="Genomic_DNA"/>
</dbReference>
<reference evidence="1 2" key="1">
    <citation type="submission" date="2019-02" db="EMBL/GenBank/DDBJ databases">
        <title>Deep-cultivation of Planctomycetes and their phenomic and genomic characterization uncovers novel biology.</title>
        <authorList>
            <person name="Wiegand S."/>
            <person name="Jogler M."/>
            <person name="Boedeker C."/>
            <person name="Pinto D."/>
            <person name="Vollmers J."/>
            <person name="Rivas-Marin E."/>
            <person name="Kohn T."/>
            <person name="Peeters S.H."/>
            <person name="Heuer A."/>
            <person name="Rast P."/>
            <person name="Oberbeckmann S."/>
            <person name="Bunk B."/>
            <person name="Jeske O."/>
            <person name="Meyerdierks A."/>
            <person name="Storesund J.E."/>
            <person name="Kallscheuer N."/>
            <person name="Luecker S."/>
            <person name="Lage O.M."/>
            <person name="Pohl T."/>
            <person name="Merkel B.J."/>
            <person name="Hornburger P."/>
            <person name="Mueller R.-W."/>
            <person name="Bruemmer F."/>
            <person name="Labrenz M."/>
            <person name="Spormann A.M."/>
            <person name="Op den Camp H."/>
            <person name="Overmann J."/>
            <person name="Amann R."/>
            <person name="Jetten M.S.M."/>
            <person name="Mascher T."/>
            <person name="Medema M.H."/>
            <person name="Devos D.P."/>
            <person name="Kaster A.-K."/>
            <person name="Ovreas L."/>
            <person name="Rohde M."/>
            <person name="Galperin M.Y."/>
            <person name="Jogler C."/>
        </authorList>
    </citation>
    <scope>NUCLEOTIDE SEQUENCE [LARGE SCALE GENOMIC DNA]</scope>
    <source>
        <strain evidence="1 2">Pan44</strain>
    </source>
</reference>
<proteinExistence type="predicted"/>
<gene>
    <name evidence="1" type="ORF">Pan44_22060</name>
</gene>
<protein>
    <submittedName>
        <fullName evidence="1">Uncharacterized protein</fullName>
    </submittedName>
</protein>
<sequence>MSSTTKDPLGRSQRDPLLLGCVAFALVLGVVLAVPSFCNARRAARDSAHSALWHEVNQQLQGREATGAFPANLGELPLTYPDNGLPELLKLIDYRRDGNGCRVSTTLRGRALELRYGPTED</sequence>
<dbReference type="KEGG" id="ccos:Pan44_22060"/>
<dbReference type="Proteomes" id="UP000315700">
    <property type="component" value="Chromosome"/>
</dbReference>
<dbReference type="RefSeq" id="WP_145030001.1">
    <property type="nucleotide sequence ID" value="NZ_CP036271.1"/>
</dbReference>
<dbReference type="AlphaFoldDB" id="A0A517SDH5"/>
<evidence type="ECO:0000313" key="2">
    <source>
        <dbReference type="Proteomes" id="UP000315700"/>
    </source>
</evidence>
<evidence type="ECO:0000313" key="1">
    <source>
        <dbReference type="EMBL" id="QDT54179.1"/>
    </source>
</evidence>
<organism evidence="1 2">
    <name type="scientific">Caulifigura coniformis</name>
    <dbReference type="NCBI Taxonomy" id="2527983"/>
    <lineage>
        <taxon>Bacteria</taxon>
        <taxon>Pseudomonadati</taxon>
        <taxon>Planctomycetota</taxon>
        <taxon>Planctomycetia</taxon>
        <taxon>Planctomycetales</taxon>
        <taxon>Planctomycetaceae</taxon>
        <taxon>Caulifigura</taxon>
    </lineage>
</organism>
<name>A0A517SDH5_9PLAN</name>
<dbReference type="InParanoid" id="A0A517SDH5"/>